<reference evidence="4" key="1">
    <citation type="journal article" date="2022" name="Plant J.">
        <title>Strategies of tolerance reflected in two North American maple genomes.</title>
        <authorList>
            <person name="McEvoy S.L."/>
            <person name="Sezen U.U."/>
            <person name="Trouern-Trend A."/>
            <person name="McMahon S.M."/>
            <person name="Schaberg P.G."/>
            <person name="Yang J."/>
            <person name="Wegrzyn J.L."/>
            <person name="Swenson N.G."/>
        </authorList>
    </citation>
    <scope>NUCLEOTIDE SEQUENCE</scope>
    <source>
        <strain evidence="4">91603</strain>
    </source>
</reference>
<dbReference type="SMART" id="SM00248">
    <property type="entry name" value="ANK"/>
    <property type="match status" value="4"/>
</dbReference>
<feature type="compositionally biased region" description="Basic and acidic residues" evidence="1">
    <location>
        <begin position="12"/>
        <end position="27"/>
    </location>
</feature>
<protein>
    <recommendedName>
        <fullName evidence="3">PGG domain-containing protein</fullName>
    </recommendedName>
</protein>
<dbReference type="InterPro" id="IPR036770">
    <property type="entry name" value="Ankyrin_rpt-contain_sf"/>
</dbReference>
<feature type="transmembrane region" description="Helical" evidence="2">
    <location>
        <begin position="54"/>
        <end position="83"/>
    </location>
</feature>
<evidence type="ECO:0000256" key="2">
    <source>
        <dbReference type="SAM" id="Phobius"/>
    </source>
</evidence>
<organism evidence="4 5">
    <name type="scientific">Acer negundo</name>
    <name type="common">Box elder</name>
    <dbReference type="NCBI Taxonomy" id="4023"/>
    <lineage>
        <taxon>Eukaryota</taxon>
        <taxon>Viridiplantae</taxon>
        <taxon>Streptophyta</taxon>
        <taxon>Embryophyta</taxon>
        <taxon>Tracheophyta</taxon>
        <taxon>Spermatophyta</taxon>
        <taxon>Magnoliopsida</taxon>
        <taxon>eudicotyledons</taxon>
        <taxon>Gunneridae</taxon>
        <taxon>Pentapetalae</taxon>
        <taxon>rosids</taxon>
        <taxon>malvids</taxon>
        <taxon>Sapindales</taxon>
        <taxon>Sapindaceae</taxon>
        <taxon>Hippocastanoideae</taxon>
        <taxon>Acereae</taxon>
        <taxon>Acer</taxon>
    </lineage>
</organism>
<evidence type="ECO:0000256" key="1">
    <source>
        <dbReference type="SAM" id="MobiDB-lite"/>
    </source>
</evidence>
<dbReference type="EMBL" id="JAJSOW010000100">
    <property type="protein sequence ID" value="KAI9185761.1"/>
    <property type="molecule type" value="Genomic_DNA"/>
</dbReference>
<gene>
    <name evidence="4" type="ORF">LWI28_010434</name>
</gene>
<comment type="caution">
    <text evidence="4">The sequence shown here is derived from an EMBL/GenBank/DDBJ whole genome shotgun (WGS) entry which is preliminary data.</text>
</comment>
<feature type="domain" description="PGG" evidence="3">
    <location>
        <begin position="620"/>
        <end position="732"/>
    </location>
</feature>
<dbReference type="PANTHER" id="PTHR24177:SF365">
    <property type="entry name" value="ANKYRIN REPEAT-CONTAINING PROTEIN NPR4-LIKE ISOFORM X1"/>
    <property type="match status" value="1"/>
</dbReference>
<dbReference type="PANTHER" id="PTHR24177">
    <property type="entry name" value="CASKIN"/>
    <property type="match status" value="1"/>
</dbReference>
<keyword evidence="2" id="KW-0812">Transmembrane</keyword>
<dbReference type="GO" id="GO:0016020">
    <property type="term" value="C:membrane"/>
    <property type="evidence" value="ECO:0007669"/>
    <property type="project" value="TreeGrafter"/>
</dbReference>
<accession>A0AAD5NVC7</accession>
<sequence>MKEASSSNPQIKDLDGSKKTHTDREESSGSNPQIKSLDACRNTVDDGLAAEVEAVSVAVCFLVLFFVLFCCASLFGCVLYPLLRCCTLFRSASSSSSQLSQPAAWEGRIRSSRGGRNRLFPSRPPRPHTRTLHHYNRENADMHKASIANPWKGIEVELKKSTEERRKKSKVNIGRYRPLIRAIQENNVKAQKDFLNENPDAMKSEIDEFGNTVFHLIVQQSVNSATVKLLEELVSMVDSSEKLEISNVNNMTALDIAASAGNTKAVKVFVKKYTRLLCIEDEELDLLQVLHHAASWGRKETVRYLLPKTDWTEENDYGASLLKKLIDSNLHGIAIGVLKHYPNLALPEGNKFWNDIVQMLSEKYLAFASGIRLGFWENLIYHYIPEKDDQDRVAWSHRDSEDGDLEMQNPKSSTNCSEEFPQIASTIDALKKRLWNALFYLVPSIKRIHDHKLMHTQTLEIVKLMISKVDWTYKEASERLKEPVLTAAKLGIYEFVNEVLKAYPNSGLFYNEKGQNIFLLAVLHRKEKVFNLIHNQVASIRDHNNYIKEEEDRNILHLAGELVPSSHVPGAALQMQRELQWFKGIKDLFQPFLQERCNKSGKTPAEVFTKEHEKLMENGEKWMRDTATSCSVVAALIITIVFAAAFTVPGGINSDGIPNYLNETYFRIFAVSVAISLFASTTSVQMFLGMLTSRYAEEDFLEALPRKLVIGLITLFVSSSSMMVAFGAAFCIAISHPWKWVIILICLLGCLPVSLFAWMQFPLLVDILKYTYGPDILKPTSSKRYR</sequence>
<keyword evidence="2" id="KW-1133">Transmembrane helix</keyword>
<dbReference type="Pfam" id="PF13962">
    <property type="entry name" value="PGG"/>
    <property type="match status" value="1"/>
</dbReference>
<feature type="transmembrane region" description="Helical" evidence="2">
    <location>
        <begin position="708"/>
        <end position="735"/>
    </location>
</feature>
<name>A0AAD5NVC7_ACENE</name>
<evidence type="ECO:0000313" key="4">
    <source>
        <dbReference type="EMBL" id="KAI9185761.1"/>
    </source>
</evidence>
<keyword evidence="5" id="KW-1185">Reference proteome</keyword>
<dbReference type="Proteomes" id="UP001064489">
    <property type="component" value="Chromosome 3"/>
</dbReference>
<dbReference type="InterPro" id="IPR026961">
    <property type="entry name" value="PGG_dom"/>
</dbReference>
<dbReference type="SUPFAM" id="SSF48403">
    <property type="entry name" value="Ankyrin repeat"/>
    <property type="match status" value="1"/>
</dbReference>
<dbReference type="Gene3D" id="1.25.40.20">
    <property type="entry name" value="Ankyrin repeat-containing domain"/>
    <property type="match status" value="1"/>
</dbReference>
<feature type="transmembrane region" description="Helical" evidence="2">
    <location>
        <begin position="664"/>
        <end position="688"/>
    </location>
</feature>
<dbReference type="Pfam" id="PF12796">
    <property type="entry name" value="Ank_2"/>
    <property type="match status" value="1"/>
</dbReference>
<dbReference type="InterPro" id="IPR002110">
    <property type="entry name" value="Ankyrin_rpt"/>
</dbReference>
<feature type="region of interest" description="Disordered" evidence="1">
    <location>
        <begin position="395"/>
        <end position="417"/>
    </location>
</feature>
<feature type="compositionally biased region" description="Polar residues" evidence="1">
    <location>
        <begin position="1"/>
        <end position="10"/>
    </location>
</feature>
<feature type="region of interest" description="Disordered" evidence="1">
    <location>
        <begin position="1"/>
        <end position="34"/>
    </location>
</feature>
<feature type="transmembrane region" description="Helical" evidence="2">
    <location>
        <begin position="630"/>
        <end position="652"/>
    </location>
</feature>
<feature type="transmembrane region" description="Helical" evidence="2">
    <location>
        <begin position="741"/>
        <end position="759"/>
    </location>
</feature>
<reference evidence="4" key="2">
    <citation type="submission" date="2023-02" db="EMBL/GenBank/DDBJ databases">
        <authorList>
            <person name="Swenson N.G."/>
            <person name="Wegrzyn J.L."/>
            <person name="Mcevoy S.L."/>
        </authorList>
    </citation>
    <scope>NUCLEOTIDE SEQUENCE</scope>
    <source>
        <strain evidence="4">91603</strain>
        <tissue evidence="4">Leaf</tissue>
    </source>
</reference>
<proteinExistence type="predicted"/>
<evidence type="ECO:0000313" key="5">
    <source>
        <dbReference type="Proteomes" id="UP001064489"/>
    </source>
</evidence>
<evidence type="ECO:0000259" key="3">
    <source>
        <dbReference type="Pfam" id="PF13962"/>
    </source>
</evidence>
<keyword evidence="2" id="KW-0472">Membrane</keyword>
<dbReference type="AlphaFoldDB" id="A0AAD5NVC7"/>